<evidence type="ECO:0000313" key="3">
    <source>
        <dbReference type="Proteomes" id="UP000321899"/>
    </source>
</evidence>
<keyword evidence="3" id="KW-1185">Reference proteome</keyword>
<reference evidence="2 3" key="1">
    <citation type="submission" date="2019-06" db="EMBL/GenBank/DDBJ databases">
        <title>Desulfobotulus mexicanus sp. nov., a novel sulfate-reducing bacterium isolated from the sediment of an alkaline crater lake in Mexico.</title>
        <authorList>
            <person name="Hirschler-Rea A."/>
        </authorList>
    </citation>
    <scope>NUCLEOTIDE SEQUENCE [LARGE SCALE GENOMIC DNA]</scope>
    <source>
        <strain evidence="2 3">PAR22N</strain>
    </source>
</reference>
<proteinExistence type="predicted"/>
<dbReference type="AlphaFoldDB" id="A0A5S5MDT4"/>
<evidence type="ECO:0000313" key="2">
    <source>
        <dbReference type="EMBL" id="TYT73785.1"/>
    </source>
</evidence>
<feature type="compositionally biased region" description="Basic and acidic residues" evidence="1">
    <location>
        <begin position="67"/>
        <end position="76"/>
    </location>
</feature>
<name>A0A5S5MDT4_9BACT</name>
<dbReference type="RefSeq" id="WP_139450121.1">
    <property type="nucleotide sequence ID" value="NZ_VDMB01000020.1"/>
</dbReference>
<sequence length="88" mass="9970">MSGSIINLSHKPYWSILYSNLNKLAYVLNRDVERLESPEALSIEHQAYPDLSGRLIQPVTAPSSLEESPRQREKPVETSPRPKGRVLD</sequence>
<organism evidence="2 3">
    <name type="scientific">Desulfobotulus mexicanus</name>
    <dbReference type="NCBI Taxonomy" id="2586642"/>
    <lineage>
        <taxon>Bacteria</taxon>
        <taxon>Pseudomonadati</taxon>
        <taxon>Thermodesulfobacteriota</taxon>
        <taxon>Desulfobacteria</taxon>
        <taxon>Desulfobacterales</taxon>
        <taxon>Desulfobacteraceae</taxon>
        <taxon>Desulfobotulus</taxon>
    </lineage>
</organism>
<gene>
    <name evidence="2" type="ORF">FIM25_13135</name>
</gene>
<feature type="region of interest" description="Disordered" evidence="1">
    <location>
        <begin position="59"/>
        <end position="88"/>
    </location>
</feature>
<evidence type="ECO:0000256" key="1">
    <source>
        <dbReference type="SAM" id="MobiDB-lite"/>
    </source>
</evidence>
<comment type="caution">
    <text evidence="2">The sequence shown here is derived from an EMBL/GenBank/DDBJ whole genome shotgun (WGS) entry which is preliminary data.</text>
</comment>
<dbReference type="Proteomes" id="UP000321899">
    <property type="component" value="Unassembled WGS sequence"/>
</dbReference>
<dbReference type="EMBL" id="VDMB01000020">
    <property type="protein sequence ID" value="TYT73785.1"/>
    <property type="molecule type" value="Genomic_DNA"/>
</dbReference>
<accession>A0A5S5MDT4</accession>
<protein>
    <submittedName>
        <fullName evidence="2">Uncharacterized protein</fullName>
    </submittedName>
</protein>